<feature type="transmembrane region" description="Helical" evidence="6">
    <location>
        <begin position="222"/>
        <end position="240"/>
    </location>
</feature>
<protein>
    <recommendedName>
        <fullName evidence="7">ABC-2 type transporter transmembrane domain-containing protein</fullName>
    </recommendedName>
</protein>
<feature type="domain" description="ABC-2 type transporter transmembrane" evidence="7">
    <location>
        <begin position="162"/>
        <end position="269"/>
    </location>
</feature>
<keyword evidence="3 6" id="KW-0812">Transmembrane</keyword>
<accession>A0A7R9K8L5</accession>
<dbReference type="Pfam" id="PF01061">
    <property type="entry name" value="ABC2_membrane"/>
    <property type="match status" value="2"/>
</dbReference>
<keyword evidence="5 6" id="KW-0472">Membrane</keyword>
<sequence length="357" mass="40999">MMPQSMCCVVYPASDKLDFQRADISEKIYTFDSSTWVQFRILTYRMLLQSWRNPNYLSLKVGLYVFLILIVSMLFWRMGNDGSKTLFNFGFVYTCVIVFLYVPMLPILLQFPNEVQLLKREYFNRWYSLNAYFFALTIARLPLELANALVVLSLTAEDGEIEFRISLLLGTMYLACVYITTGQPLEVVRYLQFLIICLLTAISSESLGFAISSTLSVVNSTFVGPAMAVPLMLLAVYGLGGESTNIPLYIKPFMYMSYLRYALEGLVIATYGNNRAALICPDEEVYCHFKHPKTLLQETGMEKANFWVAITGLVIFYIIFRSIFYFLLRRRLSMKRSFAALNIVGRFVKSYFTTGHV</sequence>
<evidence type="ECO:0000313" key="8">
    <source>
        <dbReference type="EMBL" id="CAD7611085.1"/>
    </source>
</evidence>
<evidence type="ECO:0000256" key="5">
    <source>
        <dbReference type="ARBA" id="ARBA00023136"/>
    </source>
</evidence>
<dbReference type="GO" id="GO:0005886">
    <property type="term" value="C:plasma membrane"/>
    <property type="evidence" value="ECO:0007669"/>
    <property type="project" value="TreeGrafter"/>
</dbReference>
<comment type="subcellular location">
    <subcellularLocation>
        <location evidence="1">Membrane</location>
        <topology evidence="1">Multi-pass membrane protein</topology>
    </subcellularLocation>
</comment>
<feature type="transmembrane region" description="Helical" evidence="6">
    <location>
        <begin position="187"/>
        <end position="210"/>
    </location>
</feature>
<organism evidence="8">
    <name type="scientific">Timema genevievae</name>
    <name type="common">Walking stick</name>
    <dbReference type="NCBI Taxonomy" id="629358"/>
    <lineage>
        <taxon>Eukaryota</taxon>
        <taxon>Metazoa</taxon>
        <taxon>Ecdysozoa</taxon>
        <taxon>Arthropoda</taxon>
        <taxon>Hexapoda</taxon>
        <taxon>Insecta</taxon>
        <taxon>Pterygota</taxon>
        <taxon>Neoptera</taxon>
        <taxon>Polyneoptera</taxon>
        <taxon>Phasmatodea</taxon>
        <taxon>Timematodea</taxon>
        <taxon>Timematoidea</taxon>
        <taxon>Timematidae</taxon>
        <taxon>Timema</taxon>
    </lineage>
</organism>
<evidence type="ECO:0000256" key="4">
    <source>
        <dbReference type="ARBA" id="ARBA00022989"/>
    </source>
</evidence>
<dbReference type="EMBL" id="OE847322">
    <property type="protein sequence ID" value="CAD7611085.1"/>
    <property type="molecule type" value="Genomic_DNA"/>
</dbReference>
<feature type="transmembrane region" description="Helical" evidence="6">
    <location>
        <begin position="161"/>
        <end position="181"/>
    </location>
</feature>
<evidence type="ECO:0000256" key="2">
    <source>
        <dbReference type="ARBA" id="ARBA00022448"/>
    </source>
</evidence>
<evidence type="ECO:0000256" key="1">
    <source>
        <dbReference type="ARBA" id="ARBA00004141"/>
    </source>
</evidence>
<reference evidence="8" key="1">
    <citation type="submission" date="2020-11" db="EMBL/GenBank/DDBJ databases">
        <authorList>
            <person name="Tran Van P."/>
        </authorList>
    </citation>
    <scope>NUCLEOTIDE SEQUENCE</scope>
</reference>
<dbReference type="PANTHER" id="PTHR48041">
    <property type="entry name" value="ABC TRANSPORTER G FAMILY MEMBER 28"/>
    <property type="match status" value="1"/>
</dbReference>
<dbReference type="GO" id="GO:0140359">
    <property type="term" value="F:ABC-type transporter activity"/>
    <property type="evidence" value="ECO:0007669"/>
    <property type="project" value="InterPro"/>
</dbReference>
<dbReference type="AlphaFoldDB" id="A0A7R9K8L5"/>
<keyword evidence="4 6" id="KW-1133">Transmembrane helix</keyword>
<feature type="domain" description="ABC-2 type transporter transmembrane" evidence="7">
    <location>
        <begin position="38"/>
        <end position="155"/>
    </location>
</feature>
<proteinExistence type="predicted"/>
<feature type="transmembrane region" description="Helical" evidence="6">
    <location>
        <begin position="131"/>
        <end position="154"/>
    </location>
</feature>
<dbReference type="PANTHER" id="PTHR48041:SF15">
    <property type="entry name" value="FI05267P"/>
    <property type="match status" value="1"/>
</dbReference>
<evidence type="ECO:0000256" key="3">
    <source>
        <dbReference type="ARBA" id="ARBA00022692"/>
    </source>
</evidence>
<feature type="transmembrane region" description="Helical" evidence="6">
    <location>
        <begin position="88"/>
        <end position="111"/>
    </location>
</feature>
<feature type="transmembrane region" description="Helical" evidence="6">
    <location>
        <begin position="306"/>
        <end position="328"/>
    </location>
</feature>
<evidence type="ECO:0000256" key="6">
    <source>
        <dbReference type="SAM" id="Phobius"/>
    </source>
</evidence>
<name>A0A7R9K8L5_TIMGE</name>
<gene>
    <name evidence="8" type="ORF">TGEB3V08_LOCUS10909</name>
</gene>
<dbReference type="InterPro" id="IPR050352">
    <property type="entry name" value="ABCG_transporters"/>
</dbReference>
<feature type="transmembrane region" description="Helical" evidence="6">
    <location>
        <begin position="56"/>
        <end position="76"/>
    </location>
</feature>
<dbReference type="InterPro" id="IPR013525">
    <property type="entry name" value="ABC2_TM"/>
</dbReference>
<keyword evidence="2" id="KW-0813">Transport</keyword>
<evidence type="ECO:0000259" key="7">
    <source>
        <dbReference type="Pfam" id="PF01061"/>
    </source>
</evidence>